<dbReference type="InterPro" id="IPR018108">
    <property type="entry name" value="MCP_transmembrane"/>
</dbReference>
<keyword evidence="5" id="KW-0677">Repeat</keyword>
<dbReference type="GO" id="GO:0005743">
    <property type="term" value="C:mitochondrial inner membrane"/>
    <property type="evidence" value="ECO:0007669"/>
    <property type="project" value="UniProtKB-SubCell"/>
</dbReference>
<comment type="similarity">
    <text evidence="2 11">Belongs to the mitochondrial carrier (TC 2.A.29) family.</text>
</comment>
<dbReference type="EMBL" id="AP024430">
    <property type="protein sequence ID" value="BCS02410.1"/>
    <property type="molecule type" value="Genomic_DNA"/>
</dbReference>
<name>A0A7R8A2V0_ASPKA</name>
<evidence type="ECO:0000256" key="5">
    <source>
        <dbReference type="ARBA" id="ARBA00022737"/>
    </source>
</evidence>
<dbReference type="PROSITE" id="PS50920">
    <property type="entry name" value="SOLCAR"/>
    <property type="match status" value="3"/>
</dbReference>
<feature type="repeat" description="Solcar" evidence="10">
    <location>
        <begin position="90"/>
        <end position="178"/>
    </location>
</feature>
<evidence type="ECO:0000256" key="9">
    <source>
        <dbReference type="ARBA" id="ARBA00023136"/>
    </source>
</evidence>
<keyword evidence="4 10" id="KW-0812">Transmembrane</keyword>
<evidence type="ECO:0000256" key="1">
    <source>
        <dbReference type="ARBA" id="ARBA00004448"/>
    </source>
</evidence>
<dbReference type="InterPro" id="IPR002067">
    <property type="entry name" value="MCP"/>
</dbReference>
<keyword evidence="8" id="KW-0496">Mitochondrion</keyword>
<dbReference type="OrthoDB" id="428293at2759"/>
<evidence type="ECO:0000256" key="6">
    <source>
        <dbReference type="ARBA" id="ARBA00022792"/>
    </source>
</evidence>
<reference evidence="12" key="2">
    <citation type="submission" date="2021-02" db="EMBL/GenBank/DDBJ databases">
        <title>Aspergillus luchuensis mut. kawachii IFO 4304 genome sequence.</title>
        <authorList>
            <person name="Mori K."/>
            <person name="Kadooka C."/>
            <person name="Goto M."/>
            <person name="Futagami T."/>
        </authorList>
    </citation>
    <scope>NUCLEOTIDE SEQUENCE</scope>
    <source>
        <strain evidence="12">IFO 4308</strain>
    </source>
</reference>
<protein>
    <recommendedName>
        <fullName evidence="14">Mitochondrial thiamine pyrophosphate carrier 1</fullName>
    </recommendedName>
</protein>
<evidence type="ECO:0008006" key="14">
    <source>
        <dbReference type="Google" id="ProtNLM"/>
    </source>
</evidence>
<dbReference type="GO" id="GO:0015215">
    <property type="term" value="F:nucleotide transmembrane transporter activity"/>
    <property type="evidence" value="ECO:0007669"/>
    <property type="project" value="UniProtKB-ARBA"/>
</dbReference>
<dbReference type="FunFam" id="1.50.40.10:FF:000102">
    <property type="entry name" value="Folate carrier protein Flx1"/>
    <property type="match status" value="1"/>
</dbReference>
<sequence length="409" mass="44356">MILFLVVNSRRKMSLQKYPVVSLGHLGRFGPPSAMNSTLSSSSNLLAKRIPDRIRTSSILPTLPARISNPCKRHIPGGLEGLMTGKDGLSSSFVETVAGFTAGIASTLCLHPLDLIKTRLQVDRLSSSRVGGSVPVIREIFQNEGGIKAFYRGLTPNIVGNSTSWALYFLCYGNIKDVMRTWRSGSEDQALTSADYFLASGSAGMLTSALTNPIWVIKTRMLSTGSQSPGAYASFTTGAKEILRSEGIAGFYRGLVPALFGVSHGALQFMAYEQLKLYRSRMAPPAGTTDLERDAGSSHVSSLSSDAVRSGIRELGNVDLFVISSLSKLFAGCVTYPYQVLRSRLQTYDAHLVYSGVRDAVAQIWAREGITGFYKGLGPNLLRVLPSTWVTFLVYENTRAYLPGLLSNL</sequence>
<evidence type="ECO:0000256" key="3">
    <source>
        <dbReference type="ARBA" id="ARBA00022448"/>
    </source>
</evidence>
<gene>
    <name evidence="12" type="ORF">AKAW2_60674A</name>
</gene>
<dbReference type="AlphaFoldDB" id="A0A7R8A2V0"/>
<keyword evidence="9 10" id="KW-0472">Membrane</keyword>
<dbReference type="SUPFAM" id="SSF103506">
    <property type="entry name" value="Mitochondrial carrier"/>
    <property type="match status" value="1"/>
</dbReference>
<dbReference type="PRINTS" id="PR00926">
    <property type="entry name" value="MITOCARRIER"/>
</dbReference>
<feature type="repeat" description="Solcar" evidence="10">
    <location>
        <begin position="195"/>
        <end position="278"/>
    </location>
</feature>
<reference evidence="12" key="1">
    <citation type="submission" date="2021-01" db="EMBL/GenBank/DDBJ databases">
        <authorList>
            <consortium name="Aspergillus luchuensis mut. kawachii IFO 4304 genome sequencing consortium"/>
            <person name="Kazuki M."/>
            <person name="Futagami T."/>
        </authorList>
    </citation>
    <scope>NUCLEOTIDE SEQUENCE</scope>
    <source>
        <strain evidence="12">IFO 4308</strain>
    </source>
</reference>
<dbReference type="GeneID" id="64963731"/>
<evidence type="ECO:0000313" key="13">
    <source>
        <dbReference type="Proteomes" id="UP000661280"/>
    </source>
</evidence>
<dbReference type="RefSeq" id="XP_041546172.1">
    <property type="nucleotide sequence ID" value="XM_041692826.1"/>
</dbReference>
<accession>A0A7R8A2V0</accession>
<evidence type="ECO:0000256" key="4">
    <source>
        <dbReference type="ARBA" id="ARBA00022692"/>
    </source>
</evidence>
<keyword evidence="13" id="KW-1185">Reference proteome</keyword>
<evidence type="ECO:0000256" key="2">
    <source>
        <dbReference type="ARBA" id="ARBA00006375"/>
    </source>
</evidence>
<evidence type="ECO:0000256" key="7">
    <source>
        <dbReference type="ARBA" id="ARBA00022989"/>
    </source>
</evidence>
<dbReference type="PANTHER" id="PTHR45683">
    <property type="entry name" value="MITOCHONDRIAL NICOTINAMIDE ADENINE DINUCLEOTIDE TRANSPORTER 1-RELATED-RELATED"/>
    <property type="match status" value="1"/>
</dbReference>
<dbReference type="KEGG" id="aluc:AKAW2_60674A"/>
<dbReference type="Gene3D" id="1.50.40.10">
    <property type="entry name" value="Mitochondrial carrier domain"/>
    <property type="match status" value="1"/>
</dbReference>
<organism evidence="12 13">
    <name type="scientific">Aspergillus kawachii</name>
    <name type="common">White koji mold</name>
    <name type="synonym">Aspergillus awamori var. kawachi</name>
    <dbReference type="NCBI Taxonomy" id="1069201"/>
    <lineage>
        <taxon>Eukaryota</taxon>
        <taxon>Fungi</taxon>
        <taxon>Dikarya</taxon>
        <taxon>Ascomycota</taxon>
        <taxon>Pezizomycotina</taxon>
        <taxon>Eurotiomycetes</taxon>
        <taxon>Eurotiomycetidae</taxon>
        <taxon>Eurotiales</taxon>
        <taxon>Aspergillaceae</taxon>
        <taxon>Aspergillus</taxon>
        <taxon>Aspergillus subgen. Circumdati</taxon>
    </lineage>
</organism>
<keyword evidence="3 11" id="KW-0813">Transport</keyword>
<dbReference type="Proteomes" id="UP000661280">
    <property type="component" value="Chromosome 6"/>
</dbReference>
<dbReference type="Pfam" id="PF00153">
    <property type="entry name" value="Mito_carr"/>
    <property type="match status" value="3"/>
</dbReference>
<keyword evidence="7" id="KW-1133">Transmembrane helix</keyword>
<evidence type="ECO:0000256" key="10">
    <source>
        <dbReference type="PROSITE-ProRule" id="PRU00282"/>
    </source>
</evidence>
<comment type="subcellular location">
    <subcellularLocation>
        <location evidence="1">Mitochondrion inner membrane</location>
        <topology evidence="1">Multi-pass membrane protein</topology>
    </subcellularLocation>
</comment>
<feature type="repeat" description="Solcar" evidence="10">
    <location>
        <begin position="319"/>
        <end position="401"/>
    </location>
</feature>
<dbReference type="InterPro" id="IPR023395">
    <property type="entry name" value="MCP_dom_sf"/>
</dbReference>
<evidence type="ECO:0000256" key="8">
    <source>
        <dbReference type="ARBA" id="ARBA00023128"/>
    </source>
</evidence>
<dbReference type="InterPro" id="IPR044712">
    <property type="entry name" value="SLC25A32-like"/>
</dbReference>
<evidence type="ECO:0000313" key="12">
    <source>
        <dbReference type="EMBL" id="BCS02410.1"/>
    </source>
</evidence>
<proteinExistence type="inferred from homology"/>
<keyword evidence="6" id="KW-0999">Mitochondrion inner membrane</keyword>
<evidence type="ECO:0000256" key="11">
    <source>
        <dbReference type="RuleBase" id="RU000488"/>
    </source>
</evidence>